<comment type="caution">
    <text evidence="7">The sequence shown here is derived from an EMBL/GenBank/DDBJ whole genome shotgun (WGS) entry which is preliminary data.</text>
</comment>
<dbReference type="InterPro" id="IPR001128">
    <property type="entry name" value="Cyt_P450"/>
</dbReference>
<evidence type="ECO:0000256" key="2">
    <source>
        <dbReference type="ARBA" id="ARBA00010617"/>
    </source>
</evidence>
<keyword evidence="6" id="KW-0349">Heme</keyword>
<protein>
    <recommendedName>
        <fullName evidence="9">Cytochrome P450</fullName>
    </recommendedName>
</protein>
<evidence type="ECO:0000256" key="5">
    <source>
        <dbReference type="ARBA" id="ARBA00023136"/>
    </source>
</evidence>
<evidence type="ECO:0000256" key="3">
    <source>
        <dbReference type="ARBA" id="ARBA00022692"/>
    </source>
</evidence>
<accession>A0ABS8VI88</accession>
<comment type="similarity">
    <text evidence="2 6">Belongs to the cytochrome P450 family.</text>
</comment>
<evidence type="ECO:0000313" key="8">
    <source>
        <dbReference type="Proteomes" id="UP000823775"/>
    </source>
</evidence>
<dbReference type="InterPro" id="IPR036396">
    <property type="entry name" value="Cyt_P450_sf"/>
</dbReference>
<keyword evidence="4" id="KW-1133">Transmembrane helix</keyword>
<proteinExistence type="inferred from homology"/>
<dbReference type="Pfam" id="PF00067">
    <property type="entry name" value="p450"/>
    <property type="match status" value="1"/>
</dbReference>
<organism evidence="7 8">
    <name type="scientific">Datura stramonium</name>
    <name type="common">Jimsonweed</name>
    <name type="synonym">Common thornapple</name>
    <dbReference type="NCBI Taxonomy" id="4076"/>
    <lineage>
        <taxon>Eukaryota</taxon>
        <taxon>Viridiplantae</taxon>
        <taxon>Streptophyta</taxon>
        <taxon>Embryophyta</taxon>
        <taxon>Tracheophyta</taxon>
        <taxon>Spermatophyta</taxon>
        <taxon>Magnoliopsida</taxon>
        <taxon>eudicotyledons</taxon>
        <taxon>Gunneridae</taxon>
        <taxon>Pentapetalae</taxon>
        <taxon>asterids</taxon>
        <taxon>lamiids</taxon>
        <taxon>Solanales</taxon>
        <taxon>Solanaceae</taxon>
        <taxon>Solanoideae</taxon>
        <taxon>Datureae</taxon>
        <taxon>Datura</taxon>
    </lineage>
</organism>
<dbReference type="InterPro" id="IPR044225">
    <property type="entry name" value="KO_chloroplastic"/>
</dbReference>
<dbReference type="PANTHER" id="PTHR47283">
    <property type="entry name" value="ENT-KAURENE OXIDASE, CHLOROPLASTIC"/>
    <property type="match status" value="1"/>
</dbReference>
<reference evidence="7 8" key="1">
    <citation type="journal article" date="2021" name="BMC Genomics">
        <title>Datura genome reveals duplications of psychoactive alkaloid biosynthetic genes and high mutation rate following tissue culture.</title>
        <authorList>
            <person name="Rajewski A."/>
            <person name="Carter-House D."/>
            <person name="Stajich J."/>
            <person name="Litt A."/>
        </authorList>
    </citation>
    <scope>NUCLEOTIDE SEQUENCE [LARGE SCALE GENOMIC DNA]</scope>
    <source>
        <strain evidence="7">AR-01</strain>
    </source>
</reference>
<keyword evidence="6" id="KW-0560">Oxidoreductase</keyword>
<keyword evidence="6" id="KW-0503">Monooxygenase</keyword>
<evidence type="ECO:0000256" key="1">
    <source>
        <dbReference type="ARBA" id="ARBA00004167"/>
    </source>
</evidence>
<dbReference type="SUPFAM" id="SSF48264">
    <property type="entry name" value="Cytochrome P450"/>
    <property type="match status" value="1"/>
</dbReference>
<keyword evidence="3" id="KW-0812">Transmembrane</keyword>
<evidence type="ECO:0000256" key="6">
    <source>
        <dbReference type="RuleBase" id="RU000461"/>
    </source>
</evidence>
<evidence type="ECO:0000256" key="4">
    <source>
        <dbReference type="ARBA" id="ARBA00022989"/>
    </source>
</evidence>
<dbReference type="Proteomes" id="UP000823775">
    <property type="component" value="Unassembled WGS sequence"/>
</dbReference>
<keyword evidence="6" id="KW-0408">Iron</keyword>
<evidence type="ECO:0000313" key="7">
    <source>
        <dbReference type="EMBL" id="MCD9646577.1"/>
    </source>
</evidence>
<dbReference type="InterPro" id="IPR017972">
    <property type="entry name" value="Cyt_P450_CS"/>
</dbReference>
<keyword evidence="6" id="KW-0479">Metal-binding</keyword>
<keyword evidence="5" id="KW-0472">Membrane</keyword>
<dbReference type="EMBL" id="JACEIK010004846">
    <property type="protein sequence ID" value="MCD9646577.1"/>
    <property type="molecule type" value="Genomic_DNA"/>
</dbReference>
<dbReference type="Gene3D" id="1.10.630.10">
    <property type="entry name" value="Cytochrome P450"/>
    <property type="match status" value="1"/>
</dbReference>
<sequence length="163" mass="18857">MNLGKGGYETRDIPAISTWDDPNKAVNLRKTFQLELFGLALKQALGKDIESARRNYVTVPREDHQDLVLDIMEDRYKYIRTATGTRKVEKSSEEWKPERFLDGKYDSMELQKTMSFGAGKRVCAGAFLAMTISCTLLQIDTRVRMEPKRRRRRKCCNNGSYYS</sequence>
<comment type="subcellular location">
    <subcellularLocation>
        <location evidence="1">Membrane</location>
        <topology evidence="1">Single-pass membrane protein</topology>
    </subcellularLocation>
</comment>
<dbReference type="PROSITE" id="PS00086">
    <property type="entry name" value="CYTOCHROME_P450"/>
    <property type="match status" value="1"/>
</dbReference>
<gene>
    <name evidence="7" type="ORF">HAX54_036513</name>
</gene>
<dbReference type="PANTHER" id="PTHR47283:SF1">
    <property type="entry name" value="ENT-KAURENE OXIDASE, CHLOROPLASTIC"/>
    <property type="match status" value="1"/>
</dbReference>
<name>A0ABS8VI88_DATST</name>
<evidence type="ECO:0008006" key="9">
    <source>
        <dbReference type="Google" id="ProtNLM"/>
    </source>
</evidence>
<keyword evidence="8" id="KW-1185">Reference proteome</keyword>